<dbReference type="OrthoDB" id="3430612at2"/>
<dbReference type="Proteomes" id="UP000268727">
    <property type="component" value="Unassembled WGS sequence"/>
</dbReference>
<organism evidence="2 3">
    <name type="scientific">Saccharothrix texasensis</name>
    <dbReference type="NCBI Taxonomy" id="103734"/>
    <lineage>
        <taxon>Bacteria</taxon>
        <taxon>Bacillati</taxon>
        <taxon>Actinomycetota</taxon>
        <taxon>Actinomycetes</taxon>
        <taxon>Pseudonocardiales</taxon>
        <taxon>Pseudonocardiaceae</taxon>
        <taxon>Saccharothrix</taxon>
    </lineage>
</organism>
<accession>A0A3N1H6T0</accession>
<reference evidence="2 3" key="1">
    <citation type="submission" date="2018-11" db="EMBL/GenBank/DDBJ databases">
        <title>Sequencing the genomes of 1000 actinobacteria strains.</title>
        <authorList>
            <person name="Klenk H.-P."/>
        </authorList>
    </citation>
    <scope>NUCLEOTIDE SEQUENCE [LARGE SCALE GENOMIC DNA]</scope>
    <source>
        <strain evidence="2 3">DSM 44231</strain>
    </source>
</reference>
<dbReference type="EMBL" id="RJKM01000001">
    <property type="protein sequence ID" value="ROP37942.1"/>
    <property type="molecule type" value="Genomic_DNA"/>
</dbReference>
<evidence type="ECO:0000313" key="3">
    <source>
        <dbReference type="Proteomes" id="UP000268727"/>
    </source>
</evidence>
<protein>
    <submittedName>
        <fullName evidence="2">Uncharacterized protein</fullName>
    </submittedName>
</protein>
<gene>
    <name evidence="2" type="ORF">EDD40_3272</name>
</gene>
<feature type="region of interest" description="Disordered" evidence="1">
    <location>
        <begin position="78"/>
        <end position="119"/>
    </location>
</feature>
<comment type="caution">
    <text evidence="2">The sequence shown here is derived from an EMBL/GenBank/DDBJ whole genome shotgun (WGS) entry which is preliminary data.</text>
</comment>
<sequence length="119" mass="12659">MTVKASDLRELLLSDLPDPTLVLIGGRLEVIKVDDLDADDFRDAVLLLSRTELLARGVDETSPDDVLERQAATICTAVADLDPARSQPTTRSPSTAESRTPDRPSPAARPNSGIATGPP</sequence>
<evidence type="ECO:0000256" key="1">
    <source>
        <dbReference type="SAM" id="MobiDB-lite"/>
    </source>
</evidence>
<dbReference type="AlphaFoldDB" id="A0A3N1H6T0"/>
<feature type="compositionally biased region" description="Polar residues" evidence="1">
    <location>
        <begin position="86"/>
        <end position="98"/>
    </location>
</feature>
<keyword evidence="3" id="KW-1185">Reference proteome</keyword>
<proteinExistence type="predicted"/>
<evidence type="ECO:0000313" key="2">
    <source>
        <dbReference type="EMBL" id="ROP37942.1"/>
    </source>
</evidence>
<name>A0A3N1H6T0_9PSEU</name>
<dbReference type="RefSeq" id="WP_123743665.1">
    <property type="nucleotide sequence ID" value="NZ_RJKM01000001.1"/>
</dbReference>